<sequence length="655" mass="72992">MALLTPSPPRHVPQPPVRSTPPLPFPSRQYTQHTTNMRVSSSTLLLALAALLGVALASSPAQLQQRRSALAPLTPRHDDHPTMNMDEHEHAHSSHDQPPLLELNETEILMWHDPDPPSYWQHDFGHLEPEEGGGPSYIAFMVIHVVSLTFAYFVFLPLAIALRGAKHPWHGPVNTTYLLLTLVGMLSGTLYKKLTPDLYENSAHGKMGTILLTASTLLSFVDVAPVAKRALAFLRSSDRSLSRLFYYVLLGKESHGYDLVKEAESFSLQEHIEEQESFIPRDQTSEDWPDSAPQLHSPARESLTSDDHSEITLHDGTHVQHTYPDERQSRQSLTKRSLWISFLVAEHLLVAFGAIVTLSGMTNYIGICRASYLPGCLAHTIKGGIFWFYGIVTFARYCGAFSQMGWAWNAVYTAPGKRPPPSAEMIESSVIFLYGAMNTWMERFGAEPGSPYTTKQIQHISIAVMFWFAGLIGMALESNFVRRMLSKPALVQTGHPESEVPQPPSYRGSFNPFPALCIGITGAAMSAHHQTYLFQVEIHALWGYMLSAFALFRFLTYFFLWLRPPTSPLPSRPPTEALAAFTLACGGLTFILSGEEITYIAMRTGKDDMMMFLNLVVAIMCLNFVWILTVLTVRGWAVGRMARTSSPGKRVMNSA</sequence>
<feature type="transmembrane region" description="Helical" evidence="2">
    <location>
        <begin position="457"/>
        <end position="476"/>
    </location>
</feature>
<feature type="transmembrane region" description="Helical" evidence="2">
    <location>
        <begin position="612"/>
        <end position="637"/>
    </location>
</feature>
<dbReference type="Proteomes" id="UP000076842">
    <property type="component" value="Unassembled WGS sequence"/>
</dbReference>
<dbReference type="PANTHER" id="PTHR31685:SF3">
    <property type="entry name" value="INTEGRAL MEMBRANE PROTEIN (AFU_ORTHOLOGUE AFUA_6G12730)"/>
    <property type="match status" value="1"/>
</dbReference>
<accession>A0A165CTL0</accession>
<feature type="compositionally biased region" description="Pro residues" evidence="1">
    <location>
        <begin position="1"/>
        <end position="25"/>
    </location>
</feature>
<keyword evidence="2" id="KW-0812">Transmembrane</keyword>
<dbReference type="Pfam" id="PF10355">
    <property type="entry name" value="Ytp1"/>
    <property type="match status" value="1"/>
</dbReference>
<keyword evidence="6" id="KW-1185">Reference proteome</keyword>
<feature type="transmembrane region" description="Helical" evidence="2">
    <location>
        <begin position="541"/>
        <end position="562"/>
    </location>
</feature>
<dbReference type="AlphaFoldDB" id="A0A165CTL0"/>
<feature type="region of interest" description="Disordered" evidence="1">
    <location>
        <begin position="1"/>
        <end position="29"/>
    </location>
</feature>
<evidence type="ECO:0000259" key="4">
    <source>
        <dbReference type="Pfam" id="PF10355"/>
    </source>
</evidence>
<protein>
    <submittedName>
        <fullName evidence="5">Uncharacterized protein</fullName>
    </submittedName>
</protein>
<feature type="transmembrane region" description="Helical" evidence="2">
    <location>
        <begin position="44"/>
        <end position="63"/>
    </location>
</feature>
<evidence type="ECO:0000313" key="5">
    <source>
        <dbReference type="EMBL" id="KZT51375.1"/>
    </source>
</evidence>
<evidence type="ECO:0000259" key="3">
    <source>
        <dbReference type="Pfam" id="PF10348"/>
    </source>
</evidence>
<feature type="transmembrane region" description="Helical" evidence="2">
    <location>
        <begin position="174"/>
        <end position="191"/>
    </location>
</feature>
<dbReference type="InParanoid" id="A0A165CTL0"/>
<name>A0A165CTL0_9BASI</name>
<dbReference type="STRING" id="1353952.A0A165CTL0"/>
<proteinExistence type="predicted"/>
<dbReference type="FunCoup" id="A0A165CTL0">
    <property type="interactions" value="14"/>
</dbReference>
<evidence type="ECO:0000256" key="1">
    <source>
        <dbReference type="SAM" id="MobiDB-lite"/>
    </source>
</evidence>
<feature type="domain" description="Protein YTP1-like C-terminal" evidence="4">
    <location>
        <begin position="355"/>
        <end position="634"/>
    </location>
</feature>
<dbReference type="InterPro" id="IPR018825">
    <property type="entry name" value="DUF2427"/>
</dbReference>
<evidence type="ECO:0000313" key="6">
    <source>
        <dbReference type="Proteomes" id="UP000076842"/>
    </source>
</evidence>
<evidence type="ECO:0000256" key="2">
    <source>
        <dbReference type="SAM" id="Phobius"/>
    </source>
</evidence>
<feature type="transmembrane region" description="Helical" evidence="2">
    <location>
        <begin position="211"/>
        <end position="234"/>
    </location>
</feature>
<dbReference type="PANTHER" id="PTHR31685">
    <property type="entry name" value="INTEGRAL MEMBRANE PROTEIN (AFU_ORTHOLOGUE AFUA_6G12730)-RELATED"/>
    <property type="match status" value="1"/>
</dbReference>
<keyword evidence="2" id="KW-0472">Membrane</keyword>
<keyword evidence="2" id="KW-1133">Transmembrane helix</keyword>
<feature type="compositionally biased region" description="Basic and acidic residues" evidence="1">
    <location>
        <begin position="75"/>
        <end position="95"/>
    </location>
</feature>
<feature type="transmembrane region" description="Helical" evidence="2">
    <location>
        <begin position="577"/>
        <end position="600"/>
    </location>
</feature>
<feature type="transmembrane region" description="Helical" evidence="2">
    <location>
        <begin position="137"/>
        <end position="162"/>
    </location>
</feature>
<feature type="transmembrane region" description="Helical" evidence="2">
    <location>
        <begin position="337"/>
        <end position="356"/>
    </location>
</feature>
<dbReference type="EMBL" id="KV424111">
    <property type="protein sequence ID" value="KZT51375.1"/>
    <property type="molecule type" value="Genomic_DNA"/>
</dbReference>
<dbReference type="InterPro" id="IPR018827">
    <property type="entry name" value="YTP1_C"/>
</dbReference>
<feature type="region of interest" description="Disordered" evidence="1">
    <location>
        <begin position="280"/>
        <end position="306"/>
    </location>
</feature>
<reference evidence="5 6" key="1">
    <citation type="journal article" date="2016" name="Mol. Biol. Evol.">
        <title>Comparative Genomics of Early-Diverging Mushroom-Forming Fungi Provides Insights into the Origins of Lignocellulose Decay Capabilities.</title>
        <authorList>
            <person name="Nagy L.G."/>
            <person name="Riley R."/>
            <person name="Tritt A."/>
            <person name="Adam C."/>
            <person name="Daum C."/>
            <person name="Floudas D."/>
            <person name="Sun H."/>
            <person name="Yadav J.S."/>
            <person name="Pangilinan J."/>
            <person name="Larsson K.H."/>
            <person name="Matsuura K."/>
            <person name="Barry K."/>
            <person name="Labutti K."/>
            <person name="Kuo R."/>
            <person name="Ohm R.A."/>
            <person name="Bhattacharya S.S."/>
            <person name="Shirouzu T."/>
            <person name="Yoshinaga Y."/>
            <person name="Martin F.M."/>
            <person name="Grigoriev I.V."/>
            <person name="Hibbett D.S."/>
        </authorList>
    </citation>
    <scope>NUCLEOTIDE SEQUENCE [LARGE SCALE GENOMIC DNA]</scope>
    <source>
        <strain evidence="5 6">HHB12733</strain>
    </source>
</reference>
<organism evidence="5 6">
    <name type="scientific">Calocera cornea HHB12733</name>
    <dbReference type="NCBI Taxonomy" id="1353952"/>
    <lineage>
        <taxon>Eukaryota</taxon>
        <taxon>Fungi</taxon>
        <taxon>Dikarya</taxon>
        <taxon>Basidiomycota</taxon>
        <taxon>Agaricomycotina</taxon>
        <taxon>Dacrymycetes</taxon>
        <taxon>Dacrymycetales</taxon>
        <taxon>Dacrymycetaceae</taxon>
        <taxon>Calocera</taxon>
    </lineage>
</organism>
<feature type="region of interest" description="Disordered" evidence="1">
    <location>
        <begin position="73"/>
        <end position="97"/>
    </location>
</feature>
<gene>
    <name evidence="5" type="ORF">CALCODRAFT_503629</name>
</gene>
<feature type="domain" description="DUF2427" evidence="3">
    <location>
        <begin position="139"/>
        <end position="216"/>
    </location>
</feature>
<dbReference type="Pfam" id="PF10348">
    <property type="entry name" value="DUF2427"/>
    <property type="match status" value="1"/>
</dbReference>
<dbReference type="OrthoDB" id="4005299at2759"/>